<dbReference type="GO" id="GO:0004325">
    <property type="term" value="F:ferrochelatase activity"/>
    <property type="evidence" value="ECO:0007669"/>
    <property type="project" value="UniProtKB-UniRule"/>
</dbReference>
<dbReference type="Pfam" id="PF00762">
    <property type="entry name" value="Ferrochelatase"/>
    <property type="match status" value="1"/>
</dbReference>
<keyword evidence="5 9" id="KW-0350">Heme biosynthesis</keyword>
<keyword evidence="4 9" id="KW-0408">Iron</keyword>
<keyword evidence="7 9" id="KW-0627">Porphyrin biosynthesis</keyword>
<evidence type="ECO:0000313" key="12">
    <source>
        <dbReference type="Proteomes" id="UP000682739"/>
    </source>
</evidence>
<reference evidence="11" key="1">
    <citation type="submission" date="2021-03" db="EMBL/GenBank/DDBJ databases">
        <title>Description of Psychrosphaera ytuae sp. nov. isolated from deep sea sediment of South China Sea.</title>
        <authorList>
            <person name="Zhang J."/>
            <person name="Xu X.-D."/>
        </authorList>
    </citation>
    <scope>NUCLEOTIDE SEQUENCE</scope>
    <source>
        <strain evidence="11">MTZ26</strain>
    </source>
</reference>
<evidence type="ECO:0000256" key="10">
    <source>
        <dbReference type="RuleBase" id="RU000607"/>
    </source>
</evidence>
<keyword evidence="3 9" id="KW-0479">Metal-binding</keyword>
<dbReference type="SUPFAM" id="SSF53800">
    <property type="entry name" value="Chelatase"/>
    <property type="match status" value="1"/>
</dbReference>
<comment type="function">
    <text evidence="9 10">Catalyzes the ferrous insertion into protoporphyrin IX.</text>
</comment>
<dbReference type="PANTHER" id="PTHR11108:SF1">
    <property type="entry name" value="FERROCHELATASE, MITOCHONDRIAL"/>
    <property type="match status" value="1"/>
</dbReference>
<protein>
    <recommendedName>
        <fullName evidence="9 10">Ferrochelatase</fullName>
        <ecNumber evidence="9 10">4.98.1.1</ecNumber>
    </recommendedName>
    <alternativeName>
        <fullName evidence="9">Heme synthase</fullName>
    </alternativeName>
    <alternativeName>
        <fullName evidence="9">Protoheme ferro-lyase</fullName>
    </alternativeName>
</protein>
<keyword evidence="2 9" id="KW-0963">Cytoplasm</keyword>
<evidence type="ECO:0000256" key="9">
    <source>
        <dbReference type="HAMAP-Rule" id="MF_00323"/>
    </source>
</evidence>
<dbReference type="GO" id="GO:0046872">
    <property type="term" value="F:metal ion binding"/>
    <property type="evidence" value="ECO:0007669"/>
    <property type="project" value="UniProtKB-KW"/>
</dbReference>
<comment type="catalytic activity">
    <reaction evidence="9 10">
        <text>heme b + 2 H(+) = protoporphyrin IX + Fe(2+)</text>
        <dbReference type="Rhea" id="RHEA:22584"/>
        <dbReference type="ChEBI" id="CHEBI:15378"/>
        <dbReference type="ChEBI" id="CHEBI:29033"/>
        <dbReference type="ChEBI" id="CHEBI:57306"/>
        <dbReference type="ChEBI" id="CHEBI:60344"/>
        <dbReference type="EC" id="4.98.1.1"/>
    </reaction>
</comment>
<dbReference type="GO" id="GO:0005737">
    <property type="term" value="C:cytoplasm"/>
    <property type="evidence" value="ECO:0007669"/>
    <property type="project" value="UniProtKB-SubCell"/>
</dbReference>
<comment type="similarity">
    <text evidence="1 9 10">Belongs to the ferrochelatase family.</text>
</comment>
<keyword evidence="6 9" id="KW-0456">Lyase</keyword>
<comment type="subcellular location">
    <subcellularLocation>
        <location evidence="9 10">Cytoplasm</location>
    </subcellularLocation>
</comment>
<dbReference type="Gene3D" id="3.40.50.1400">
    <property type="match status" value="2"/>
</dbReference>
<dbReference type="CDD" id="cd03411">
    <property type="entry name" value="Ferrochelatase_N"/>
    <property type="match status" value="1"/>
</dbReference>
<organism evidence="11 12">
    <name type="scientific">Psychrosphaera ytuae</name>
    <dbReference type="NCBI Taxonomy" id="2820710"/>
    <lineage>
        <taxon>Bacteria</taxon>
        <taxon>Pseudomonadati</taxon>
        <taxon>Pseudomonadota</taxon>
        <taxon>Gammaproteobacteria</taxon>
        <taxon>Alteromonadales</taxon>
        <taxon>Pseudoalteromonadaceae</taxon>
        <taxon>Psychrosphaera</taxon>
    </lineage>
</organism>
<feature type="binding site" evidence="9">
    <location>
        <position position="208"/>
    </location>
    <ligand>
        <name>Fe(2+)</name>
        <dbReference type="ChEBI" id="CHEBI:29033"/>
    </ligand>
</feature>
<evidence type="ECO:0000256" key="2">
    <source>
        <dbReference type="ARBA" id="ARBA00022490"/>
    </source>
</evidence>
<sequence>MKYTNNPDFSHQQKDKIGVLFTNLGTPDAPTPGALKPYLKEFLSDPRVVEVPRVIWWMVLNGVILPFRSRRSAGAYKTVWTERGSPLMFNTEAISNGVAKRLENRSDIIVDFAMRYGNPSIESKLTGLLNRGARKVVVVPLYPQYSATTTASTFDAVAEVLRKTRFIPELRFVNHYTDSEKWLNALVNKVKAHWQEHGRADKLIFSYHGIPARYWHNGDPYACQCHKTSRLLAERLGLDKDEYMTCFQSRFGKEEWVKPYLDETLKGLPEQGVKSVQVMCPGFSADCLETIEEIGEENHEYFMEAGGQRYEYIECLNDDKGHIDALVDIVEQQISGWEINADTKLRHQRAEQVRLNKSK</sequence>
<accession>A0A975DB37</accession>
<dbReference type="PROSITE" id="PS00534">
    <property type="entry name" value="FERROCHELATASE"/>
    <property type="match status" value="1"/>
</dbReference>
<dbReference type="PANTHER" id="PTHR11108">
    <property type="entry name" value="FERROCHELATASE"/>
    <property type="match status" value="1"/>
</dbReference>
<name>A0A975DB37_9GAMM</name>
<evidence type="ECO:0000256" key="7">
    <source>
        <dbReference type="ARBA" id="ARBA00023244"/>
    </source>
</evidence>
<dbReference type="HAMAP" id="MF_00323">
    <property type="entry name" value="Ferrochelatase"/>
    <property type="match status" value="1"/>
</dbReference>
<evidence type="ECO:0000256" key="3">
    <source>
        <dbReference type="ARBA" id="ARBA00022723"/>
    </source>
</evidence>
<dbReference type="InterPro" id="IPR019772">
    <property type="entry name" value="Ferrochelatase_AS"/>
</dbReference>
<evidence type="ECO:0000256" key="6">
    <source>
        <dbReference type="ARBA" id="ARBA00023239"/>
    </source>
</evidence>
<dbReference type="EC" id="4.98.1.1" evidence="9 10"/>
<dbReference type="CDD" id="cd00419">
    <property type="entry name" value="Ferrochelatase_C"/>
    <property type="match status" value="1"/>
</dbReference>
<keyword evidence="12" id="KW-1185">Reference proteome</keyword>
<dbReference type="KEGG" id="psym:J1N51_13295"/>
<proteinExistence type="inferred from homology"/>
<dbReference type="InterPro" id="IPR001015">
    <property type="entry name" value="Ferrochelatase"/>
</dbReference>
<comment type="pathway">
    <text evidence="9 10">Porphyrin-containing compound metabolism; protoheme biosynthesis; protoheme from protoporphyrin-IX: step 1/1.</text>
</comment>
<dbReference type="Proteomes" id="UP000682739">
    <property type="component" value="Chromosome"/>
</dbReference>
<evidence type="ECO:0000256" key="1">
    <source>
        <dbReference type="ARBA" id="ARBA00007718"/>
    </source>
</evidence>
<dbReference type="RefSeq" id="WP_208831733.1">
    <property type="nucleotide sequence ID" value="NZ_CP072110.1"/>
</dbReference>
<comment type="catalytic activity">
    <reaction evidence="8">
        <text>Fe-coproporphyrin III + 2 H(+) = coproporphyrin III + Fe(2+)</text>
        <dbReference type="Rhea" id="RHEA:49572"/>
        <dbReference type="ChEBI" id="CHEBI:15378"/>
        <dbReference type="ChEBI" id="CHEBI:29033"/>
        <dbReference type="ChEBI" id="CHEBI:68438"/>
        <dbReference type="ChEBI" id="CHEBI:131725"/>
        <dbReference type="EC" id="4.99.1.9"/>
    </reaction>
    <physiologicalReaction direction="right-to-left" evidence="8">
        <dbReference type="Rhea" id="RHEA:49574"/>
    </physiologicalReaction>
</comment>
<dbReference type="EMBL" id="CP072110">
    <property type="protein sequence ID" value="QTH63678.1"/>
    <property type="molecule type" value="Genomic_DNA"/>
</dbReference>
<gene>
    <name evidence="9" type="primary">hemH</name>
    <name evidence="11" type="ORF">J1N51_13295</name>
</gene>
<feature type="binding site" evidence="9">
    <location>
        <position position="289"/>
    </location>
    <ligand>
        <name>Fe(2+)</name>
        <dbReference type="ChEBI" id="CHEBI:29033"/>
    </ligand>
</feature>
<dbReference type="GO" id="GO:0006783">
    <property type="term" value="P:heme biosynthetic process"/>
    <property type="evidence" value="ECO:0007669"/>
    <property type="project" value="UniProtKB-UniRule"/>
</dbReference>
<evidence type="ECO:0000256" key="5">
    <source>
        <dbReference type="ARBA" id="ARBA00023133"/>
    </source>
</evidence>
<dbReference type="NCBIfam" id="TIGR00109">
    <property type="entry name" value="hemH"/>
    <property type="match status" value="1"/>
</dbReference>
<dbReference type="InterPro" id="IPR033644">
    <property type="entry name" value="Ferrochelatase_C"/>
</dbReference>
<dbReference type="FunFam" id="3.40.50.1400:FF:000002">
    <property type="entry name" value="Ferrochelatase"/>
    <property type="match status" value="1"/>
</dbReference>
<evidence type="ECO:0000313" key="11">
    <source>
        <dbReference type="EMBL" id="QTH63678.1"/>
    </source>
</evidence>
<evidence type="ECO:0000256" key="8">
    <source>
        <dbReference type="ARBA" id="ARBA00024536"/>
    </source>
</evidence>
<evidence type="ECO:0000256" key="4">
    <source>
        <dbReference type="ARBA" id="ARBA00023004"/>
    </source>
</evidence>
<dbReference type="InterPro" id="IPR033659">
    <property type="entry name" value="Ferrochelatase_N"/>
</dbReference>
<dbReference type="AlphaFoldDB" id="A0A975DB37"/>